<keyword evidence="1" id="KW-1015">Disulfide bond</keyword>
<feature type="signal peptide" evidence="3">
    <location>
        <begin position="1"/>
        <end position="16"/>
    </location>
</feature>
<name>A0AA36M560_CYLNA</name>
<proteinExistence type="predicted"/>
<dbReference type="Pfam" id="PF00089">
    <property type="entry name" value="Trypsin"/>
    <property type="match status" value="1"/>
</dbReference>
<dbReference type="SUPFAM" id="SSF50494">
    <property type="entry name" value="Trypsin-like serine proteases"/>
    <property type="match status" value="1"/>
</dbReference>
<reference evidence="5" key="1">
    <citation type="submission" date="2023-07" db="EMBL/GenBank/DDBJ databases">
        <authorList>
            <consortium name="CYATHOMIX"/>
        </authorList>
    </citation>
    <scope>NUCLEOTIDE SEQUENCE</scope>
    <source>
        <strain evidence="5">N/A</strain>
    </source>
</reference>
<dbReference type="PRINTS" id="PR00722">
    <property type="entry name" value="CHYMOTRYPSIN"/>
</dbReference>
<dbReference type="GO" id="GO:0004252">
    <property type="term" value="F:serine-type endopeptidase activity"/>
    <property type="evidence" value="ECO:0007669"/>
    <property type="project" value="InterPro"/>
</dbReference>
<dbReference type="InterPro" id="IPR018114">
    <property type="entry name" value="TRYPSIN_HIS"/>
</dbReference>
<dbReference type="GO" id="GO:0006508">
    <property type="term" value="P:proteolysis"/>
    <property type="evidence" value="ECO:0007669"/>
    <property type="project" value="InterPro"/>
</dbReference>
<evidence type="ECO:0000313" key="6">
    <source>
        <dbReference type="Proteomes" id="UP001176961"/>
    </source>
</evidence>
<dbReference type="SMART" id="SM00020">
    <property type="entry name" value="Tryp_SPc"/>
    <property type="match status" value="1"/>
</dbReference>
<dbReference type="PROSITE" id="PS50240">
    <property type="entry name" value="TRYPSIN_DOM"/>
    <property type="match status" value="1"/>
</dbReference>
<feature type="domain" description="Peptidase S1" evidence="4">
    <location>
        <begin position="64"/>
        <end position="327"/>
    </location>
</feature>
<dbReference type="InterPro" id="IPR009003">
    <property type="entry name" value="Peptidase_S1_PA"/>
</dbReference>
<organism evidence="5 6">
    <name type="scientific">Cylicocyclus nassatus</name>
    <name type="common">Nematode worm</name>
    <dbReference type="NCBI Taxonomy" id="53992"/>
    <lineage>
        <taxon>Eukaryota</taxon>
        <taxon>Metazoa</taxon>
        <taxon>Ecdysozoa</taxon>
        <taxon>Nematoda</taxon>
        <taxon>Chromadorea</taxon>
        <taxon>Rhabditida</taxon>
        <taxon>Rhabditina</taxon>
        <taxon>Rhabditomorpha</taxon>
        <taxon>Strongyloidea</taxon>
        <taxon>Strongylidae</taxon>
        <taxon>Cylicocyclus</taxon>
    </lineage>
</organism>
<evidence type="ECO:0000313" key="5">
    <source>
        <dbReference type="EMBL" id="CAJ0599359.1"/>
    </source>
</evidence>
<protein>
    <recommendedName>
        <fullName evidence="4">Peptidase S1 domain-containing protein</fullName>
    </recommendedName>
</protein>
<evidence type="ECO:0000259" key="4">
    <source>
        <dbReference type="PROSITE" id="PS50240"/>
    </source>
</evidence>
<evidence type="ECO:0000256" key="2">
    <source>
        <dbReference type="SAM" id="MobiDB-lite"/>
    </source>
</evidence>
<feature type="region of interest" description="Disordered" evidence="2">
    <location>
        <begin position="346"/>
        <end position="374"/>
    </location>
</feature>
<keyword evidence="6" id="KW-1185">Reference proteome</keyword>
<dbReference type="PROSITE" id="PS00134">
    <property type="entry name" value="TRYPSIN_HIS"/>
    <property type="match status" value="1"/>
</dbReference>
<evidence type="ECO:0000256" key="1">
    <source>
        <dbReference type="ARBA" id="ARBA00023157"/>
    </source>
</evidence>
<dbReference type="InterPro" id="IPR001254">
    <property type="entry name" value="Trypsin_dom"/>
</dbReference>
<keyword evidence="3" id="KW-0732">Signal</keyword>
<dbReference type="PANTHER" id="PTHR24253:SF153">
    <property type="entry name" value="SERINE PROTEASE HEPSIN"/>
    <property type="match status" value="1"/>
</dbReference>
<gene>
    <name evidence="5" type="ORF">CYNAS_LOCUS11342</name>
</gene>
<dbReference type="Proteomes" id="UP001176961">
    <property type="component" value="Unassembled WGS sequence"/>
</dbReference>
<accession>A0AA36M560</accession>
<dbReference type="EMBL" id="CATQJL010000223">
    <property type="protein sequence ID" value="CAJ0599359.1"/>
    <property type="molecule type" value="Genomic_DNA"/>
</dbReference>
<dbReference type="Gene3D" id="2.40.10.10">
    <property type="entry name" value="Trypsin-like serine proteases"/>
    <property type="match status" value="1"/>
</dbReference>
<feature type="chain" id="PRO_5041375262" description="Peptidase S1 domain-containing protein" evidence="3">
    <location>
        <begin position="17"/>
        <end position="374"/>
    </location>
</feature>
<dbReference type="InterPro" id="IPR043504">
    <property type="entry name" value="Peptidase_S1_PA_chymotrypsin"/>
</dbReference>
<comment type="caution">
    <text evidence="5">The sequence shown here is derived from an EMBL/GenBank/DDBJ whole genome shotgun (WGS) entry which is preliminary data.</text>
</comment>
<dbReference type="PANTHER" id="PTHR24253">
    <property type="entry name" value="TRANSMEMBRANE PROTEASE SERINE"/>
    <property type="match status" value="1"/>
</dbReference>
<evidence type="ECO:0000256" key="3">
    <source>
        <dbReference type="SAM" id="SignalP"/>
    </source>
</evidence>
<sequence>MKSSVCFLIILHFTIGSKYEVYDAQNCGIPQSINSARKSVKVRHKGDKSAKLNEDDNDFMEEKIMGGRRAEKGELPWAVLLRIKATGLCGGTLVSRRHVITAAHCFWNSSSHQEQGNCSEADMYPMGVVLNSTEVFVGGTCSSAGRFGCTSSDIGKVYKVARASYRTYYELGCKGTRDIAILQLTEDVPKTINHVCLPFMHKLREIKDPYLKLRTFGWGRDPLNHFKRRSPFLQIAELGTRLPKSVCSIFDIKGTFCVKSGQQQFCDGDSGGGVTATISGRNYLMGVVSEGPDCDKVAKEGSEEPQVCTDIMYYKKYIQKWIGANGARSGIKPAKSPSTQTIMVNSPARIHSQNENNGKKDGLTREPFCPDLRT</sequence>
<dbReference type="AlphaFoldDB" id="A0AA36M560"/>
<dbReference type="InterPro" id="IPR001314">
    <property type="entry name" value="Peptidase_S1A"/>
</dbReference>